<reference evidence="2" key="1">
    <citation type="submission" date="2020-02" db="EMBL/GenBank/DDBJ databases">
        <authorList>
            <person name="Meier V. D."/>
        </authorList>
    </citation>
    <scope>NUCLEOTIDE SEQUENCE</scope>
    <source>
        <strain evidence="2">AVDCRST_MAG19</strain>
    </source>
</reference>
<feature type="region of interest" description="Disordered" evidence="1">
    <location>
        <begin position="43"/>
        <end position="79"/>
    </location>
</feature>
<evidence type="ECO:0000256" key="1">
    <source>
        <dbReference type="SAM" id="MobiDB-lite"/>
    </source>
</evidence>
<evidence type="ECO:0000313" key="2">
    <source>
        <dbReference type="EMBL" id="CAA9573895.1"/>
    </source>
</evidence>
<sequence>MTAASTCGVDLGSPAPSVVADAQSMAADRRGLPAAAAVLASVEEEPAASLARAPLDPHRIPGDEQLSGGAGPRRVGRTT</sequence>
<protein>
    <submittedName>
        <fullName evidence="2">Uncharacterized protein</fullName>
    </submittedName>
</protein>
<dbReference type="AlphaFoldDB" id="A0A6J4VCS5"/>
<accession>A0A6J4VCS5</accession>
<gene>
    <name evidence="2" type="ORF">AVDCRST_MAG19-3103</name>
</gene>
<organism evidence="2">
    <name type="scientific">uncultured Thermomicrobiales bacterium</name>
    <dbReference type="NCBI Taxonomy" id="1645740"/>
    <lineage>
        <taxon>Bacteria</taxon>
        <taxon>Pseudomonadati</taxon>
        <taxon>Thermomicrobiota</taxon>
        <taxon>Thermomicrobia</taxon>
        <taxon>Thermomicrobiales</taxon>
        <taxon>environmental samples</taxon>
    </lineage>
</organism>
<dbReference type="EMBL" id="CADCWL010000161">
    <property type="protein sequence ID" value="CAA9573895.1"/>
    <property type="molecule type" value="Genomic_DNA"/>
</dbReference>
<proteinExistence type="predicted"/>
<name>A0A6J4VCS5_9BACT</name>